<feature type="signal peptide" evidence="6">
    <location>
        <begin position="1"/>
        <end position="21"/>
    </location>
</feature>
<dbReference type="InterPro" id="IPR030393">
    <property type="entry name" value="G_ENGB_dom"/>
</dbReference>
<keyword evidence="3" id="KW-0460">Magnesium</keyword>
<feature type="compositionally biased region" description="Basic and acidic residues" evidence="5">
    <location>
        <begin position="307"/>
        <end position="321"/>
    </location>
</feature>
<evidence type="ECO:0000256" key="5">
    <source>
        <dbReference type="SAM" id="MobiDB-lite"/>
    </source>
</evidence>
<feature type="region of interest" description="Disordered" evidence="5">
    <location>
        <begin position="299"/>
        <end position="335"/>
    </location>
</feature>
<feature type="compositionally biased region" description="Polar residues" evidence="5">
    <location>
        <begin position="72"/>
        <end position="83"/>
    </location>
</feature>
<keyword evidence="9" id="KW-1185">Reference proteome</keyword>
<dbReference type="Gene3D" id="3.40.50.300">
    <property type="entry name" value="P-loop containing nucleotide triphosphate hydrolases"/>
    <property type="match status" value="1"/>
</dbReference>
<gene>
    <name evidence="8" type="ORF">N0V93_002340</name>
</gene>
<dbReference type="SUPFAM" id="SSF52540">
    <property type="entry name" value="P-loop containing nucleoside triphosphate hydrolases"/>
    <property type="match status" value="1"/>
</dbReference>
<dbReference type="PANTHER" id="PTHR46498:SF1">
    <property type="entry name" value="GTP-BINDING PROTEIN 8"/>
    <property type="match status" value="1"/>
</dbReference>
<dbReference type="GO" id="GO:0005525">
    <property type="term" value="F:GTP binding"/>
    <property type="evidence" value="ECO:0007669"/>
    <property type="project" value="UniProtKB-KW"/>
</dbReference>
<evidence type="ECO:0000256" key="6">
    <source>
        <dbReference type="SAM" id="SignalP"/>
    </source>
</evidence>
<dbReference type="AlphaFoldDB" id="A0A9W9CYZ3"/>
<sequence length="576" mass="61825">MSSRGLPSLLAIPSALRPVLLQALALTATPPSALLPPVAYAPAQCRWKTTTARALLKKKKPASSSVAKQKGPRSTSSKKTNNARAPPKGKNPNGYPTRAKAARAVTPVGSKGKNPNGYPPRARESREAPATGRPKMPAAHLKSTPTRAAPLLSSQQAPPPPIAKKATPPIQTTTKDNSPESSRSPSALSFLPPPPSQPVSATPPPLPTKLDLLRTDSLFRFPKFLYSAPRFLNLPINTRMPEICLLGRSNVGKSTLINALAGFGGKKAGTLHETSHAKLAITSANAGCTKTMNAYGFGPPASVKPLSRKEQQARKDGGRARGERRKGKTGKTTIQPEALPKHSLVLMDMPGYGQNSRADWGEEILKYLNRREILNGAVLLIDAVAGVKDGDRGVLEVLRDAGLKTSVILTKADKLVTETDLAAWQSSSRIRQACEHVWEEIRQVEKAGELSSWWENEGWTPEIFVTGAGDPKMGGMGVDGARLAIARLAGLVAEPARMVEAPPEVVPYDQIVFSVPSSMPKYEVKDVPEEAVKRKVHVGRGRTKLRSVVKPVDPMQAMQAAIHRPQKGRQLGKASF</sequence>
<evidence type="ECO:0000313" key="8">
    <source>
        <dbReference type="EMBL" id="KAJ4393133.1"/>
    </source>
</evidence>
<protein>
    <recommendedName>
        <fullName evidence="7">EngB-type G domain-containing protein</fullName>
    </recommendedName>
</protein>
<feature type="domain" description="EngB-type G" evidence="7">
    <location>
        <begin position="239"/>
        <end position="447"/>
    </location>
</feature>
<reference evidence="8" key="1">
    <citation type="submission" date="2022-10" db="EMBL/GenBank/DDBJ databases">
        <title>Tapping the CABI collections for fungal endophytes: first genome assemblies for Collariella, Neodidymelliopsis, Ascochyta clinopodiicola, Didymella pomorum, Didymosphaeria variabile, Neocosmospora piperis and Neocucurbitaria cava.</title>
        <authorList>
            <person name="Hill R."/>
        </authorList>
    </citation>
    <scope>NUCLEOTIDE SEQUENCE</scope>
    <source>
        <strain evidence="8">IMI 355082</strain>
    </source>
</reference>
<feature type="compositionally biased region" description="Pro residues" evidence="5">
    <location>
        <begin position="191"/>
        <end position="207"/>
    </location>
</feature>
<dbReference type="InterPro" id="IPR027417">
    <property type="entry name" value="P-loop_NTPase"/>
</dbReference>
<keyword evidence="1" id="KW-0479">Metal-binding</keyword>
<comment type="caution">
    <text evidence="8">The sequence shown here is derived from an EMBL/GenBank/DDBJ whole genome shotgun (WGS) entry which is preliminary data.</text>
</comment>
<proteinExistence type="predicted"/>
<dbReference type="OrthoDB" id="391988at2759"/>
<feature type="region of interest" description="Disordered" evidence="5">
    <location>
        <begin position="55"/>
        <end position="208"/>
    </location>
</feature>
<dbReference type="Pfam" id="PF01926">
    <property type="entry name" value="MMR_HSR1"/>
    <property type="match status" value="1"/>
</dbReference>
<keyword evidence="2" id="KW-0547">Nucleotide-binding</keyword>
<dbReference type="PANTHER" id="PTHR46498">
    <property type="entry name" value="GTP-BINDING PROTEIN 8"/>
    <property type="match status" value="1"/>
</dbReference>
<feature type="chain" id="PRO_5040958519" description="EngB-type G domain-containing protein" evidence="6">
    <location>
        <begin position="22"/>
        <end position="576"/>
    </location>
</feature>
<keyword evidence="4" id="KW-0342">GTP-binding</keyword>
<accession>A0A9W9CYZ3</accession>
<evidence type="ECO:0000256" key="1">
    <source>
        <dbReference type="ARBA" id="ARBA00022723"/>
    </source>
</evidence>
<dbReference type="GO" id="GO:0046872">
    <property type="term" value="F:metal ion binding"/>
    <property type="evidence" value="ECO:0007669"/>
    <property type="project" value="UniProtKB-KW"/>
</dbReference>
<dbReference type="EMBL" id="JAPEVB010000002">
    <property type="protein sequence ID" value="KAJ4393133.1"/>
    <property type="molecule type" value="Genomic_DNA"/>
</dbReference>
<evidence type="ECO:0000313" key="9">
    <source>
        <dbReference type="Proteomes" id="UP001140453"/>
    </source>
</evidence>
<evidence type="ECO:0000256" key="2">
    <source>
        <dbReference type="ARBA" id="ARBA00022741"/>
    </source>
</evidence>
<feature type="compositionally biased region" description="Low complexity" evidence="5">
    <location>
        <begin position="179"/>
        <end position="190"/>
    </location>
</feature>
<evidence type="ECO:0000256" key="3">
    <source>
        <dbReference type="ARBA" id="ARBA00022842"/>
    </source>
</evidence>
<evidence type="ECO:0000259" key="7">
    <source>
        <dbReference type="PROSITE" id="PS51706"/>
    </source>
</evidence>
<dbReference type="InterPro" id="IPR006073">
    <property type="entry name" value="GTP-bd"/>
</dbReference>
<evidence type="ECO:0000256" key="4">
    <source>
        <dbReference type="ARBA" id="ARBA00023134"/>
    </source>
</evidence>
<dbReference type="Proteomes" id="UP001140453">
    <property type="component" value="Unassembled WGS sequence"/>
</dbReference>
<name>A0A9W9CYZ3_9PEZI</name>
<dbReference type="InterPro" id="IPR052279">
    <property type="entry name" value="EngB_GTPase"/>
</dbReference>
<keyword evidence="6" id="KW-0732">Signal</keyword>
<dbReference type="PROSITE" id="PS51706">
    <property type="entry name" value="G_ENGB"/>
    <property type="match status" value="1"/>
</dbReference>
<dbReference type="GO" id="GO:0005739">
    <property type="term" value="C:mitochondrion"/>
    <property type="evidence" value="ECO:0007669"/>
    <property type="project" value="TreeGrafter"/>
</dbReference>
<organism evidence="8 9">
    <name type="scientific">Gnomoniopsis smithogilvyi</name>
    <dbReference type="NCBI Taxonomy" id="1191159"/>
    <lineage>
        <taxon>Eukaryota</taxon>
        <taxon>Fungi</taxon>
        <taxon>Dikarya</taxon>
        <taxon>Ascomycota</taxon>
        <taxon>Pezizomycotina</taxon>
        <taxon>Sordariomycetes</taxon>
        <taxon>Sordariomycetidae</taxon>
        <taxon>Diaporthales</taxon>
        <taxon>Gnomoniaceae</taxon>
        <taxon>Gnomoniopsis</taxon>
    </lineage>
</organism>